<dbReference type="EMBL" id="MU274954">
    <property type="protein sequence ID" value="KAI0083770.1"/>
    <property type="molecule type" value="Genomic_DNA"/>
</dbReference>
<comment type="caution">
    <text evidence="1">The sequence shown here is derived from an EMBL/GenBank/DDBJ whole genome shotgun (WGS) entry which is preliminary data.</text>
</comment>
<evidence type="ECO:0000313" key="2">
    <source>
        <dbReference type="Proteomes" id="UP001055072"/>
    </source>
</evidence>
<organism evidence="1 2">
    <name type="scientific">Irpex rosettiformis</name>
    <dbReference type="NCBI Taxonomy" id="378272"/>
    <lineage>
        <taxon>Eukaryota</taxon>
        <taxon>Fungi</taxon>
        <taxon>Dikarya</taxon>
        <taxon>Basidiomycota</taxon>
        <taxon>Agaricomycotina</taxon>
        <taxon>Agaricomycetes</taxon>
        <taxon>Polyporales</taxon>
        <taxon>Irpicaceae</taxon>
        <taxon>Irpex</taxon>
    </lineage>
</organism>
<keyword evidence="2" id="KW-1185">Reference proteome</keyword>
<sequence>EEVVFRVQGYITRVNLPPITREEQLTKNPSTAKQSLILTGLGCKEFDNSVRAVIEIHSKFASHLPVNSLQPWKPIVDNEQLCLEFANRYFTADYLASKYQTVSLNSMIDPIGLLTAQTKGDRHTEDNEVLYFEKITNDDGARYVSCNPIVFKPGILAEIQALLSVVPISKGRFLMLCKLRSVCLISRQTFESLKTPPKNDRKRLKRKVGYEGPNEEESTDQAMKKLKITAEQSNVMVTDK</sequence>
<dbReference type="Proteomes" id="UP001055072">
    <property type="component" value="Unassembled WGS sequence"/>
</dbReference>
<name>A0ACB8TP19_9APHY</name>
<feature type="non-terminal residue" evidence="1">
    <location>
        <position position="1"/>
    </location>
</feature>
<evidence type="ECO:0000313" key="1">
    <source>
        <dbReference type="EMBL" id="KAI0083770.1"/>
    </source>
</evidence>
<reference evidence="1" key="1">
    <citation type="journal article" date="2021" name="Environ. Microbiol.">
        <title>Gene family expansions and transcriptome signatures uncover fungal adaptations to wood decay.</title>
        <authorList>
            <person name="Hage H."/>
            <person name="Miyauchi S."/>
            <person name="Viragh M."/>
            <person name="Drula E."/>
            <person name="Min B."/>
            <person name="Chaduli D."/>
            <person name="Navarro D."/>
            <person name="Favel A."/>
            <person name="Norest M."/>
            <person name="Lesage-Meessen L."/>
            <person name="Balint B."/>
            <person name="Merenyi Z."/>
            <person name="de Eugenio L."/>
            <person name="Morin E."/>
            <person name="Martinez A.T."/>
            <person name="Baldrian P."/>
            <person name="Stursova M."/>
            <person name="Martinez M.J."/>
            <person name="Novotny C."/>
            <person name="Magnuson J.K."/>
            <person name="Spatafora J.W."/>
            <person name="Maurice S."/>
            <person name="Pangilinan J."/>
            <person name="Andreopoulos W."/>
            <person name="LaButti K."/>
            <person name="Hundley H."/>
            <person name="Na H."/>
            <person name="Kuo A."/>
            <person name="Barry K."/>
            <person name="Lipzen A."/>
            <person name="Henrissat B."/>
            <person name="Riley R."/>
            <person name="Ahrendt S."/>
            <person name="Nagy L.G."/>
            <person name="Grigoriev I.V."/>
            <person name="Martin F."/>
            <person name="Rosso M.N."/>
        </authorList>
    </citation>
    <scope>NUCLEOTIDE SEQUENCE</scope>
    <source>
        <strain evidence="1">CBS 384.51</strain>
    </source>
</reference>
<gene>
    <name evidence="1" type="ORF">BDY19DRAFT_899792</name>
</gene>
<protein>
    <submittedName>
        <fullName evidence="1">Uncharacterized protein</fullName>
    </submittedName>
</protein>
<proteinExistence type="predicted"/>
<accession>A0ACB8TP19</accession>